<dbReference type="Pfam" id="PF13477">
    <property type="entry name" value="Glyco_trans_4_2"/>
    <property type="match status" value="1"/>
</dbReference>
<protein>
    <submittedName>
        <fullName evidence="3">Glycosyltransferase family 4 protein</fullName>
    </submittedName>
</protein>
<keyword evidence="3" id="KW-0808">Transferase</keyword>
<dbReference type="InterPro" id="IPR028098">
    <property type="entry name" value="Glyco_trans_4-like_N"/>
</dbReference>
<evidence type="ECO:0000313" key="3">
    <source>
        <dbReference type="EMBL" id="QHN09001.1"/>
    </source>
</evidence>
<gene>
    <name evidence="3" type="ORF">F1325_00280</name>
</gene>
<evidence type="ECO:0000259" key="1">
    <source>
        <dbReference type="Pfam" id="PF00534"/>
    </source>
</evidence>
<proteinExistence type="predicted"/>
<evidence type="ECO:0000313" key="4">
    <source>
        <dbReference type="Proteomes" id="UP000464700"/>
    </source>
</evidence>
<dbReference type="InterPro" id="IPR001296">
    <property type="entry name" value="Glyco_trans_1"/>
</dbReference>
<dbReference type="GO" id="GO:0016757">
    <property type="term" value="F:glycosyltransferase activity"/>
    <property type="evidence" value="ECO:0007669"/>
    <property type="project" value="InterPro"/>
</dbReference>
<keyword evidence="4" id="KW-1185">Reference proteome</keyword>
<feature type="domain" description="Glycosyl transferase family 1" evidence="1">
    <location>
        <begin position="187"/>
        <end position="349"/>
    </location>
</feature>
<dbReference type="AlphaFoldDB" id="A0A6I7CWL8"/>
<dbReference type="InterPro" id="IPR050194">
    <property type="entry name" value="Glycosyltransferase_grp1"/>
</dbReference>
<reference evidence="3 4" key="1">
    <citation type="submission" date="2019-09" db="EMBL/GenBank/DDBJ databases">
        <title>Emergence of a chromosome-mediated tetracycline resistance gene in Proteus strain.</title>
        <authorList>
            <person name="He D."/>
            <person name="Wang L."/>
        </authorList>
    </citation>
    <scope>NUCLEOTIDE SEQUENCE [LARGE SCALE GENOMIC DNA]</scope>
    <source>
        <strain evidence="3 4">T60</strain>
    </source>
</reference>
<dbReference type="Gene3D" id="3.40.50.2000">
    <property type="entry name" value="Glycogen Phosphorylase B"/>
    <property type="match status" value="2"/>
</dbReference>
<dbReference type="PANTHER" id="PTHR45947">
    <property type="entry name" value="SULFOQUINOVOSYL TRANSFERASE SQD2"/>
    <property type="match status" value="1"/>
</dbReference>
<dbReference type="EMBL" id="CP043925">
    <property type="protein sequence ID" value="QHN09001.1"/>
    <property type="molecule type" value="Genomic_DNA"/>
</dbReference>
<organism evidence="3 4">
    <name type="scientific">Proteus columbae</name>
    <dbReference type="NCBI Taxonomy" id="1987580"/>
    <lineage>
        <taxon>Bacteria</taxon>
        <taxon>Pseudomonadati</taxon>
        <taxon>Pseudomonadota</taxon>
        <taxon>Gammaproteobacteria</taxon>
        <taxon>Enterobacterales</taxon>
        <taxon>Morganellaceae</taxon>
        <taxon>Proteus</taxon>
    </lineage>
</organism>
<feature type="domain" description="Glycosyltransferase subfamily 4-like N-terminal" evidence="2">
    <location>
        <begin position="66"/>
        <end position="147"/>
    </location>
</feature>
<dbReference type="Pfam" id="PF00534">
    <property type="entry name" value="Glycos_transf_1"/>
    <property type="match status" value="1"/>
</dbReference>
<accession>A0A6I7CWL8</accession>
<dbReference type="KEGG" id="pcol:F1325_00280"/>
<sequence>MKRIAHVQVIPKLSGAQKFSLEIFKNVSNFEKYIICAEFEDETEEQRNDFVTHFKQANVNIIWCKNLKRKIGFHDIKSIIELYNIFRKYKFDVVHTNSTKPGIIARIAAKIAGVKKVIHTVHGISFHKEVNIFSRIIFYFLEIVALQFGNTNVTVNKNYLKYYKFMFWKKSLCIYNGLDFKALSTNKNRIHNKENNDTKNILFVGRLDQQKDPLGLIKIFHECSLTNNNLILNIVGDGELRAECEELSNKLNLNEKINFLGWISEPSLFYNNADLFVCPSKFEAFGFTFAEAAFFEIPIVATNVEGIPEVVINNKMGYLYPPYNYSDMAQGVLKILDNEELKKSMSEFGLQYVTDNFQLDKCITQYLNLYNK</sequence>
<name>A0A6I7CWL8_9GAMM</name>
<dbReference type="PANTHER" id="PTHR45947:SF3">
    <property type="entry name" value="SULFOQUINOVOSYL TRANSFERASE SQD2"/>
    <property type="match status" value="1"/>
</dbReference>
<dbReference type="SUPFAM" id="SSF53756">
    <property type="entry name" value="UDP-Glycosyltransferase/glycogen phosphorylase"/>
    <property type="match status" value="1"/>
</dbReference>
<dbReference type="Proteomes" id="UP000464700">
    <property type="component" value="Chromosome"/>
</dbReference>
<dbReference type="RefSeq" id="WP_160229856.1">
    <property type="nucleotide sequence ID" value="NZ_CP043925.1"/>
</dbReference>
<evidence type="ECO:0000259" key="2">
    <source>
        <dbReference type="Pfam" id="PF13477"/>
    </source>
</evidence>